<evidence type="ECO:0000256" key="2">
    <source>
        <dbReference type="ARBA" id="ARBA00006275"/>
    </source>
</evidence>
<name>A0A6H0KPF5_9BACE</name>
<dbReference type="Gene3D" id="1.25.40.390">
    <property type="match status" value="1"/>
</dbReference>
<dbReference type="Proteomes" id="UP000501780">
    <property type="component" value="Chromosome"/>
</dbReference>
<comment type="subcellular location">
    <subcellularLocation>
        <location evidence="1">Cell outer membrane</location>
    </subcellularLocation>
</comment>
<evidence type="ECO:0000259" key="8">
    <source>
        <dbReference type="Pfam" id="PF14322"/>
    </source>
</evidence>
<proteinExistence type="inferred from homology"/>
<feature type="domain" description="RagB/SusD" evidence="7">
    <location>
        <begin position="293"/>
        <end position="661"/>
    </location>
</feature>
<dbReference type="GO" id="GO:0009279">
    <property type="term" value="C:cell outer membrane"/>
    <property type="evidence" value="ECO:0007669"/>
    <property type="project" value="UniProtKB-SubCell"/>
</dbReference>
<protein>
    <submittedName>
        <fullName evidence="9">RagB/SusD family nutrient uptake outer membrane protein</fullName>
    </submittedName>
</protein>
<gene>
    <name evidence="9" type="ORF">BacF7301_14805</name>
</gene>
<comment type="similarity">
    <text evidence="2">Belongs to the SusD family.</text>
</comment>
<dbReference type="EMBL" id="CP050831">
    <property type="protein sequence ID" value="QIU95336.1"/>
    <property type="molecule type" value="Genomic_DNA"/>
</dbReference>
<keyword evidence="3 6" id="KW-0732">Signal</keyword>
<dbReference type="PROSITE" id="PS51257">
    <property type="entry name" value="PROKAR_LIPOPROTEIN"/>
    <property type="match status" value="1"/>
</dbReference>
<dbReference type="Pfam" id="PF14322">
    <property type="entry name" value="SusD-like_3"/>
    <property type="match status" value="1"/>
</dbReference>
<dbReference type="AlphaFoldDB" id="A0A6H0KPF5"/>
<dbReference type="RefSeq" id="WP_167963927.1">
    <property type="nucleotide sequence ID" value="NZ_CP050831.1"/>
</dbReference>
<evidence type="ECO:0000259" key="7">
    <source>
        <dbReference type="Pfam" id="PF07980"/>
    </source>
</evidence>
<organism evidence="9 10">
    <name type="scientific">Bacteroides faecium</name>
    <dbReference type="NCBI Taxonomy" id="2715212"/>
    <lineage>
        <taxon>Bacteria</taxon>
        <taxon>Pseudomonadati</taxon>
        <taxon>Bacteroidota</taxon>
        <taxon>Bacteroidia</taxon>
        <taxon>Bacteroidales</taxon>
        <taxon>Bacteroidaceae</taxon>
        <taxon>Bacteroides</taxon>
    </lineage>
</organism>
<evidence type="ECO:0000256" key="4">
    <source>
        <dbReference type="ARBA" id="ARBA00023136"/>
    </source>
</evidence>
<dbReference type="InterPro" id="IPR012944">
    <property type="entry name" value="SusD_RagB_dom"/>
</dbReference>
<dbReference type="InterPro" id="IPR011990">
    <property type="entry name" value="TPR-like_helical_dom_sf"/>
</dbReference>
<sequence length="667" mass="76510">MKNKYNLRTILSGAILTACLAACDPLGMEPTTIVDEDRFWEDAQLSRSYVNQFYLFVPGATGDTFQMEQWSDNATGWLDTQRDTYRQIDFNLRHYDPLNTVSCFSWSNIWNDVYKRIRSANLGIERISGSQYLKENDRKQLLAECYFFRGWFYFELEKYYGGVPYVDKSLSIFDETMIPRSSREFIFDKILSDMDQATALFNESGNQSSYGMISADVATAIKSRVALYAACAAEASAKGLYGNDESGKLFAFSKPASDYYRLAFNAAGALVGKYSLERNYEDLFTSETSYKSTESIWPVMFNKNVARFNPTGKVGVGPDNGLYYGTDKKWGAEFGAFPTEDLVECYYQKDAADGKWKQWWKTSQARDMGITAGENGTYSGTSADYRRLLYTDRDERFYATVVYDGSYLSASDNRKDMYLIQTWIDNTTDQDELMDNSALHTGYRVTANMDAPGGRASSITGYYMRKYAHFDKYNDDGTLNREQRQTCYFHIRYAEVLLNYVEASIKLGEGDAESKLNEIRDRAGLDKFDAAVVGHDLWEEYQLQRRVEFAFEVPAQRYFDLLRWGEADGKSVIPELNRGPKTMRIFRKGQERPTDEAQTKNFKPGTPAEVGEEGYFVPKIETVILTYDNYQKKFDNARYYFVPFSESMISSYSGLVQNPGWTGFNYK</sequence>
<feature type="domain" description="SusD-like N-terminal" evidence="8">
    <location>
        <begin position="104"/>
        <end position="227"/>
    </location>
</feature>
<reference evidence="9 10" key="1">
    <citation type="submission" date="2020-03" db="EMBL/GenBank/DDBJ databases">
        <title>Genomic analysis of Bacteroides faecium CBA7301.</title>
        <authorList>
            <person name="Kim J."/>
            <person name="Roh S.W."/>
        </authorList>
    </citation>
    <scope>NUCLEOTIDE SEQUENCE [LARGE SCALE GENOMIC DNA]</scope>
    <source>
        <strain evidence="9 10">CBA7301</strain>
    </source>
</reference>
<keyword evidence="5" id="KW-0998">Cell outer membrane</keyword>
<accession>A0A6H0KPF5</accession>
<dbReference type="KEGG" id="bfc:BacF7301_14805"/>
<dbReference type="SUPFAM" id="SSF48452">
    <property type="entry name" value="TPR-like"/>
    <property type="match status" value="1"/>
</dbReference>
<evidence type="ECO:0000256" key="5">
    <source>
        <dbReference type="ARBA" id="ARBA00023237"/>
    </source>
</evidence>
<keyword evidence="10" id="KW-1185">Reference proteome</keyword>
<evidence type="ECO:0000313" key="10">
    <source>
        <dbReference type="Proteomes" id="UP000501780"/>
    </source>
</evidence>
<feature type="chain" id="PRO_5026070958" evidence="6">
    <location>
        <begin position="22"/>
        <end position="667"/>
    </location>
</feature>
<evidence type="ECO:0000256" key="3">
    <source>
        <dbReference type="ARBA" id="ARBA00022729"/>
    </source>
</evidence>
<evidence type="ECO:0000313" key="9">
    <source>
        <dbReference type="EMBL" id="QIU95336.1"/>
    </source>
</evidence>
<keyword evidence="4" id="KW-0472">Membrane</keyword>
<evidence type="ECO:0000256" key="1">
    <source>
        <dbReference type="ARBA" id="ARBA00004442"/>
    </source>
</evidence>
<feature type="signal peptide" evidence="6">
    <location>
        <begin position="1"/>
        <end position="21"/>
    </location>
</feature>
<evidence type="ECO:0000256" key="6">
    <source>
        <dbReference type="SAM" id="SignalP"/>
    </source>
</evidence>
<dbReference type="Pfam" id="PF07980">
    <property type="entry name" value="SusD_RagB"/>
    <property type="match status" value="1"/>
</dbReference>
<dbReference type="InterPro" id="IPR033985">
    <property type="entry name" value="SusD-like_N"/>
</dbReference>